<comment type="caution">
    <text evidence="6">The sequence shown here is derived from an EMBL/GenBank/DDBJ whole genome shotgun (WGS) entry which is preliminary data.</text>
</comment>
<evidence type="ECO:0000256" key="3">
    <source>
        <dbReference type="ARBA" id="ARBA00023027"/>
    </source>
</evidence>
<gene>
    <name evidence="6" type="ORF">H0E87_008099</name>
</gene>
<dbReference type="InterPro" id="IPR050800">
    <property type="entry name" value="ARTD/PARP"/>
</dbReference>
<dbReference type="GO" id="GO:0005730">
    <property type="term" value="C:nucleolus"/>
    <property type="evidence" value="ECO:0007669"/>
    <property type="project" value="TreeGrafter"/>
</dbReference>
<dbReference type="GO" id="GO:0070212">
    <property type="term" value="P:protein poly-ADP-ribosylation"/>
    <property type="evidence" value="ECO:0007669"/>
    <property type="project" value="TreeGrafter"/>
</dbReference>
<reference evidence="6" key="1">
    <citation type="journal article" date="2021" name="J. Hered.">
        <title>Genome Assembly of Salicaceae Populus deltoides (Eastern Cottonwood) I-69 Based on Nanopore Sequencing and Hi-C Technologies.</title>
        <authorList>
            <person name="Bai S."/>
            <person name="Wu H."/>
            <person name="Zhang J."/>
            <person name="Pan Z."/>
            <person name="Zhao W."/>
            <person name="Li Z."/>
            <person name="Tong C."/>
        </authorList>
    </citation>
    <scope>NUCLEOTIDE SEQUENCE</scope>
    <source>
        <tissue evidence="6">Leaf</tissue>
    </source>
</reference>
<dbReference type="SMART" id="SM00773">
    <property type="entry name" value="WGR"/>
    <property type="match status" value="1"/>
</dbReference>
<accession>A0A8T2YZ56</accession>
<dbReference type="PROSITE" id="PS51977">
    <property type="entry name" value="WGR"/>
    <property type="match status" value="1"/>
</dbReference>
<dbReference type="GO" id="GO:0003950">
    <property type="term" value="F:NAD+ poly-ADP-ribosyltransferase activity"/>
    <property type="evidence" value="ECO:0007669"/>
    <property type="project" value="InterPro"/>
</dbReference>
<feature type="domain" description="WGR" evidence="5">
    <location>
        <begin position="58"/>
        <end position="152"/>
    </location>
</feature>
<dbReference type="Gene3D" id="3.90.228.10">
    <property type="match status" value="1"/>
</dbReference>
<dbReference type="InterPro" id="IPR001357">
    <property type="entry name" value="BRCT_dom"/>
</dbReference>
<evidence type="ECO:0000313" key="6">
    <source>
        <dbReference type="EMBL" id="KAH8510405.1"/>
    </source>
</evidence>
<organism evidence="6 7">
    <name type="scientific">Populus deltoides</name>
    <name type="common">Eastern poplar</name>
    <name type="synonym">Eastern cottonwood</name>
    <dbReference type="NCBI Taxonomy" id="3696"/>
    <lineage>
        <taxon>Eukaryota</taxon>
        <taxon>Viridiplantae</taxon>
        <taxon>Streptophyta</taxon>
        <taxon>Embryophyta</taxon>
        <taxon>Tracheophyta</taxon>
        <taxon>Spermatophyta</taxon>
        <taxon>Magnoliopsida</taxon>
        <taxon>eudicotyledons</taxon>
        <taxon>Gunneridae</taxon>
        <taxon>Pentapetalae</taxon>
        <taxon>rosids</taxon>
        <taxon>fabids</taxon>
        <taxon>Malpighiales</taxon>
        <taxon>Salicaceae</taxon>
        <taxon>Saliceae</taxon>
        <taxon>Populus</taxon>
    </lineage>
</organism>
<dbReference type="PANTHER" id="PTHR10459">
    <property type="entry name" value="DNA LIGASE"/>
    <property type="match status" value="1"/>
</dbReference>
<protein>
    <recommendedName>
        <fullName evidence="8">Poly [ADP-ribose] polymerase</fullName>
    </recommendedName>
</protein>
<dbReference type="SUPFAM" id="SSF56399">
    <property type="entry name" value="ADP-ribosylation"/>
    <property type="match status" value="1"/>
</dbReference>
<sequence length="327" mass="37844">MPVVREEWLLDSIEKQEPQPMEADDVSDLFVEGKGIPWDQQYPEAPKSISAELKLYGKRGVYKDTKLQERGGRILEKDGIVYCIMQLITVLESNLHLYYKKGKVGNDPNAEERLEERENAIKEFGRLFEELNRNEFEPWEREKKFEKKRLSFYPIYMDYGVAVENIFPVEPSACPPLVEIKKLPNKVVLWHSKLKHVKAFAKRVSAVSLFSSSPRLYEAGRYGFTAVDRPEGFLALAVASLGDQVIKVESPLETGYKVMEEKKFEVKALERKTTDESEHFLWKDEIKVPCGRLIPSVHKDSPLEYNEYAIYDPKQTSIRFLMDTAEP</sequence>
<dbReference type="InterPro" id="IPR008893">
    <property type="entry name" value="WGR_domain"/>
</dbReference>
<dbReference type="InterPro" id="IPR012317">
    <property type="entry name" value="Poly(ADP-ribose)pol_cat_dom"/>
</dbReference>
<evidence type="ECO:0000259" key="5">
    <source>
        <dbReference type="PROSITE" id="PS51977"/>
    </source>
</evidence>
<dbReference type="SUPFAM" id="SSF142921">
    <property type="entry name" value="WGR domain-like"/>
    <property type="match status" value="1"/>
</dbReference>
<proteinExistence type="predicted"/>
<dbReference type="PANTHER" id="PTHR10459:SF106">
    <property type="entry name" value="PROTEIN ADP-RIBOSYLTRANSFERASE PARP3"/>
    <property type="match status" value="1"/>
</dbReference>
<keyword evidence="3" id="KW-0520">NAD</keyword>
<evidence type="ECO:0000259" key="4">
    <source>
        <dbReference type="PROSITE" id="PS50172"/>
    </source>
</evidence>
<dbReference type="InterPro" id="IPR036930">
    <property type="entry name" value="WGR_dom_sf"/>
</dbReference>
<dbReference type="PROSITE" id="PS50172">
    <property type="entry name" value="BRCT"/>
    <property type="match status" value="1"/>
</dbReference>
<dbReference type="Proteomes" id="UP000807159">
    <property type="component" value="Chromosome 4"/>
</dbReference>
<dbReference type="AlphaFoldDB" id="A0A8T2YZ56"/>
<keyword evidence="1" id="KW-0328">Glycosyltransferase</keyword>
<dbReference type="EMBL" id="JACEGQ020000004">
    <property type="protein sequence ID" value="KAH8510405.1"/>
    <property type="molecule type" value="Genomic_DNA"/>
</dbReference>
<evidence type="ECO:0000313" key="7">
    <source>
        <dbReference type="Proteomes" id="UP000807159"/>
    </source>
</evidence>
<name>A0A8T2YZ56_POPDE</name>
<evidence type="ECO:0008006" key="8">
    <source>
        <dbReference type="Google" id="ProtNLM"/>
    </source>
</evidence>
<feature type="domain" description="BRCT" evidence="4">
    <location>
        <begin position="1"/>
        <end position="26"/>
    </location>
</feature>
<dbReference type="GO" id="GO:1990404">
    <property type="term" value="F:NAD+-protein mono-ADP-ribosyltransferase activity"/>
    <property type="evidence" value="ECO:0007669"/>
    <property type="project" value="TreeGrafter"/>
</dbReference>
<keyword evidence="7" id="KW-1185">Reference proteome</keyword>
<dbReference type="Pfam" id="PF00644">
    <property type="entry name" value="PARP"/>
    <property type="match status" value="1"/>
</dbReference>
<keyword evidence="2" id="KW-0808">Transferase</keyword>
<evidence type="ECO:0000256" key="1">
    <source>
        <dbReference type="ARBA" id="ARBA00022676"/>
    </source>
</evidence>
<dbReference type="GO" id="GO:0006302">
    <property type="term" value="P:double-strand break repair"/>
    <property type="evidence" value="ECO:0007669"/>
    <property type="project" value="TreeGrafter"/>
</dbReference>
<evidence type="ECO:0000256" key="2">
    <source>
        <dbReference type="ARBA" id="ARBA00022679"/>
    </source>
</evidence>